<accession>A0ABW1FTW8</accession>
<dbReference type="InterPro" id="IPR018656">
    <property type="entry name" value="DUF2087"/>
</dbReference>
<evidence type="ECO:0000313" key="3">
    <source>
        <dbReference type="Proteomes" id="UP001596174"/>
    </source>
</evidence>
<sequence length="166" mass="17626">MSSSLGPFGPLAAALADPVRLELYARTVVAGPAGLVPAGAAERKVLARLAQAGLVRLAEDGTATAVVTAFADALRPARPAAEAQDEVAGLLQDGRITAIPVRPAKRRALLEYVTARAFRPGEHYAEPEVNMALRQYWDDYPALRRYLVESGLLTRSADGSSYRVAA</sequence>
<feature type="domain" description="DUF2087" evidence="1">
    <location>
        <begin position="95"/>
        <end position="163"/>
    </location>
</feature>
<reference evidence="3" key="1">
    <citation type="journal article" date="2019" name="Int. J. Syst. Evol. Microbiol.">
        <title>The Global Catalogue of Microorganisms (GCM) 10K type strain sequencing project: providing services to taxonomists for standard genome sequencing and annotation.</title>
        <authorList>
            <consortium name="The Broad Institute Genomics Platform"/>
            <consortium name="The Broad Institute Genome Sequencing Center for Infectious Disease"/>
            <person name="Wu L."/>
            <person name="Ma J."/>
        </authorList>
    </citation>
    <scope>NUCLEOTIDE SEQUENCE [LARGE SCALE GENOMIC DNA]</scope>
    <source>
        <strain evidence="3">JCM 4816</strain>
    </source>
</reference>
<name>A0ABW1FTW8_9ACTN</name>
<protein>
    <submittedName>
        <fullName evidence="2">DUF2087 domain-containing protein</fullName>
    </submittedName>
</protein>
<gene>
    <name evidence="2" type="ORF">ACFP3V_01575</name>
</gene>
<dbReference type="Pfam" id="PF09860">
    <property type="entry name" value="DUF2087"/>
    <property type="match status" value="1"/>
</dbReference>
<dbReference type="RefSeq" id="WP_380578805.1">
    <property type="nucleotide sequence ID" value="NZ_JBHSQJ010000006.1"/>
</dbReference>
<organism evidence="2 3">
    <name type="scientific">Streptacidiphilus monticola</name>
    <dbReference type="NCBI Taxonomy" id="2161674"/>
    <lineage>
        <taxon>Bacteria</taxon>
        <taxon>Bacillati</taxon>
        <taxon>Actinomycetota</taxon>
        <taxon>Actinomycetes</taxon>
        <taxon>Kitasatosporales</taxon>
        <taxon>Streptomycetaceae</taxon>
        <taxon>Streptacidiphilus</taxon>
    </lineage>
</organism>
<proteinExistence type="predicted"/>
<keyword evidence="3" id="KW-1185">Reference proteome</keyword>
<evidence type="ECO:0000259" key="1">
    <source>
        <dbReference type="Pfam" id="PF09860"/>
    </source>
</evidence>
<comment type="caution">
    <text evidence="2">The sequence shown here is derived from an EMBL/GenBank/DDBJ whole genome shotgun (WGS) entry which is preliminary data.</text>
</comment>
<dbReference type="Proteomes" id="UP001596174">
    <property type="component" value="Unassembled WGS sequence"/>
</dbReference>
<evidence type="ECO:0000313" key="2">
    <source>
        <dbReference type="EMBL" id="MFC5905910.1"/>
    </source>
</evidence>
<dbReference type="EMBL" id="JBHSQJ010000006">
    <property type="protein sequence ID" value="MFC5905910.1"/>
    <property type="molecule type" value="Genomic_DNA"/>
</dbReference>